<dbReference type="Pfam" id="PF00187">
    <property type="entry name" value="Chitin_bind_1"/>
    <property type="match status" value="1"/>
</dbReference>
<dbReference type="InterPro" id="IPR050314">
    <property type="entry name" value="Glycosyl_Hydrlase_18"/>
</dbReference>
<dbReference type="Gene3D" id="3.20.20.80">
    <property type="entry name" value="Glycosidases"/>
    <property type="match status" value="1"/>
</dbReference>
<dbReference type="PANTHER" id="PTHR11177:SF317">
    <property type="entry name" value="CHITINASE 12-RELATED"/>
    <property type="match status" value="1"/>
</dbReference>
<keyword evidence="6 9" id="KW-0326">Glycosidase</keyword>
<evidence type="ECO:0000256" key="2">
    <source>
        <dbReference type="ARBA" id="ARBA00022669"/>
    </source>
</evidence>
<evidence type="ECO:0000256" key="5">
    <source>
        <dbReference type="ARBA" id="ARBA00023277"/>
    </source>
</evidence>
<dbReference type="STRING" id="401625.A0A0P1BL26"/>
<dbReference type="AlphaFoldDB" id="A0A0P1BL26"/>
<evidence type="ECO:0000259" key="12">
    <source>
        <dbReference type="PROSITE" id="PS50941"/>
    </source>
</evidence>
<dbReference type="SUPFAM" id="SSF51445">
    <property type="entry name" value="(Trans)glycosidases"/>
    <property type="match status" value="1"/>
</dbReference>
<reference evidence="15" key="1">
    <citation type="submission" date="2014-09" db="EMBL/GenBank/DDBJ databases">
        <authorList>
            <person name="Sharma Rahul"/>
            <person name="Thines Marco"/>
        </authorList>
    </citation>
    <scope>NUCLEOTIDE SEQUENCE [LARGE SCALE GENOMIC DNA]</scope>
</reference>
<organism evidence="14 15">
    <name type="scientific">Ceraceosorus bombacis</name>
    <dbReference type="NCBI Taxonomy" id="401625"/>
    <lineage>
        <taxon>Eukaryota</taxon>
        <taxon>Fungi</taxon>
        <taxon>Dikarya</taxon>
        <taxon>Basidiomycota</taxon>
        <taxon>Ustilaginomycotina</taxon>
        <taxon>Exobasidiomycetes</taxon>
        <taxon>Ceraceosorales</taxon>
        <taxon>Ceraceosoraceae</taxon>
        <taxon>Ceraceosorus</taxon>
    </lineage>
</organism>
<dbReference type="InterPro" id="IPR011583">
    <property type="entry name" value="Chitinase_II/V-like_cat"/>
</dbReference>
<dbReference type="SMART" id="SM00636">
    <property type="entry name" value="Glyco_18"/>
    <property type="match status" value="1"/>
</dbReference>
<dbReference type="PANTHER" id="PTHR11177">
    <property type="entry name" value="CHITINASE"/>
    <property type="match status" value="1"/>
</dbReference>
<feature type="domain" description="Chitin-binding type-1" evidence="12">
    <location>
        <begin position="20"/>
        <end position="63"/>
    </location>
</feature>
<proteinExistence type="inferred from homology"/>
<dbReference type="PROSITE" id="PS51910">
    <property type="entry name" value="GH18_2"/>
    <property type="match status" value="1"/>
</dbReference>
<dbReference type="InterPro" id="IPR001002">
    <property type="entry name" value="Chitin-bd_1"/>
</dbReference>
<keyword evidence="8" id="KW-1015">Disulfide bond</keyword>
<evidence type="ECO:0000256" key="8">
    <source>
        <dbReference type="PROSITE-ProRule" id="PRU00261"/>
    </source>
</evidence>
<dbReference type="InterPro" id="IPR001579">
    <property type="entry name" value="Glyco_hydro_18_chit_AS"/>
</dbReference>
<evidence type="ECO:0000313" key="15">
    <source>
        <dbReference type="Proteomes" id="UP000054845"/>
    </source>
</evidence>
<keyword evidence="4" id="KW-0146">Chitin degradation</keyword>
<feature type="disulfide bond" evidence="8">
    <location>
        <begin position="23"/>
        <end position="38"/>
    </location>
</feature>
<dbReference type="OrthoDB" id="73875at2759"/>
<evidence type="ECO:0000256" key="9">
    <source>
        <dbReference type="RuleBase" id="RU000489"/>
    </source>
</evidence>
<dbReference type="Pfam" id="PF00704">
    <property type="entry name" value="Glyco_hydro_18"/>
    <property type="match status" value="1"/>
</dbReference>
<evidence type="ECO:0000256" key="7">
    <source>
        <dbReference type="ARBA" id="ARBA00023326"/>
    </source>
</evidence>
<dbReference type="GO" id="GO:0008061">
    <property type="term" value="F:chitin binding"/>
    <property type="evidence" value="ECO:0007669"/>
    <property type="project" value="UniProtKB-UniRule"/>
</dbReference>
<feature type="domain" description="GH18" evidence="13">
    <location>
        <begin position="94"/>
        <end position="479"/>
    </location>
</feature>
<evidence type="ECO:0000256" key="6">
    <source>
        <dbReference type="ARBA" id="ARBA00023295"/>
    </source>
</evidence>
<protein>
    <submittedName>
        <fullName evidence="14">Chitotriosidase-1 isoform 2</fullName>
    </submittedName>
</protein>
<comment type="similarity">
    <text evidence="10">Belongs to the glycosyl hydrolase 18 family.</text>
</comment>
<sequence>MLLRTLSLALATLCALGAHAQNCGARFGNALCSQGLCCSQYGSCGSTDEYCLTSKNCQSNCIDDGPPPPPKGPKPPNIDVGSLYRPPDGVFNGFEMVGYWSSWAQYYGEDPGTPACKKEDKHLPENINPFLFTHINYAFAFVSNTNFTIIPHELDDEDLSKRLNNWMKSNNPRSRTSLSLGGWTFTDGPGRFTGGIDYSQVFSQLVSTRSNREIFIDSCIDWCRRLGFDGIDLDWEYVGDTSRGGSTSDGANFLTLLQEMRAAFRSEASSSGKAELLITVAAPADPAKVALFDIKACQEYIDWYNLMSYDFYGNWDPTIDSTAPVYDTFKPTWSFDSAIHLYLDAGVSASKINAGLPAYGRVWTLQDVTRNTPGSQGGPGTAGRCTGLAGYMGWFEIVEILNVKDRLTTGDEVFKYVPGDGAYATFDDQWVGFDDSRSVAEKVALIKQYGLRGGMIWAVDLDTKDYSFTRSVLEGRNSCPKNGDWLPTPAGVTASLLCENRSGALGNDAAPQQKRLCKSDATWDVVDLADCNKGLMLFQKAKSQCV</sequence>
<dbReference type="InterPro" id="IPR036861">
    <property type="entry name" value="Endochitinase-like_sf"/>
</dbReference>
<dbReference type="GO" id="GO:0006032">
    <property type="term" value="P:chitin catabolic process"/>
    <property type="evidence" value="ECO:0007669"/>
    <property type="project" value="UniProtKB-KW"/>
</dbReference>
<dbReference type="GO" id="GO:0008843">
    <property type="term" value="F:endochitinase activity"/>
    <property type="evidence" value="ECO:0007669"/>
    <property type="project" value="UniProtKB-EC"/>
</dbReference>
<dbReference type="SUPFAM" id="SSF57016">
    <property type="entry name" value="Plant lectins/antimicrobial peptides"/>
    <property type="match status" value="1"/>
</dbReference>
<keyword evidence="5" id="KW-0119">Carbohydrate metabolism</keyword>
<evidence type="ECO:0000256" key="11">
    <source>
        <dbReference type="SAM" id="SignalP"/>
    </source>
</evidence>
<feature type="disulfide bond" evidence="8">
    <location>
        <begin position="57"/>
        <end position="61"/>
    </location>
</feature>
<accession>A0A0P1BL26</accession>
<keyword evidence="7" id="KW-0624">Polysaccharide degradation</keyword>
<dbReference type="InterPro" id="IPR018371">
    <property type="entry name" value="Chitin-binding_1_CS"/>
</dbReference>
<feature type="disulfide bond" evidence="8">
    <location>
        <begin position="37"/>
        <end position="51"/>
    </location>
</feature>
<keyword evidence="15" id="KW-1185">Reference proteome</keyword>
<evidence type="ECO:0000259" key="13">
    <source>
        <dbReference type="PROSITE" id="PS51910"/>
    </source>
</evidence>
<dbReference type="Gene3D" id="3.10.50.10">
    <property type="match status" value="1"/>
</dbReference>
<feature type="chain" id="PRO_5006059628" evidence="11">
    <location>
        <begin position="21"/>
        <end position="546"/>
    </location>
</feature>
<dbReference type="InterPro" id="IPR001223">
    <property type="entry name" value="Glyco_hydro18_cat"/>
</dbReference>
<feature type="signal peptide" evidence="11">
    <location>
        <begin position="1"/>
        <end position="20"/>
    </location>
</feature>
<dbReference type="SMART" id="SM00270">
    <property type="entry name" value="ChtBD1"/>
    <property type="match status" value="1"/>
</dbReference>
<keyword evidence="3 9" id="KW-0378">Hydrolase</keyword>
<dbReference type="Gene3D" id="3.30.60.10">
    <property type="entry name" value="Endochitinase-like"/>
    <property type="match status" value="1"/>
</dbReference>
<dbReference type="PROSITE" id="PS50941">
    <property type="entry name" value="CHIT_BIND_I_2"/>
    <property type="match status" value="1"/>
</dbReference>
<keyword evidence="2 8" id="KW-0147">Chitin-binding</keyword>
<dbReference type="GO" id="GO:0005576">
    <property type="term" value="C:extracellular region"/>
    <property type="evidence" value="ECO:0007669"/>
    <property type="project" value="TreeGrafter"/>
</dbReference>
<keyword evidence="11" id="KW-0732">Signal</keyword>
<dbReference type="EMBL" id="CCYA01000391">
    <property type="protein sequence ID" value="CEH16857.1"/>
    <property type="molecule type" value="Genomic_DNA"/>
</dbReference>
<name>A0A0P1BL26_9BASI</name>
<dbReference type="PROSITE" id="PS01095">
    <property type="entry name" value="GH18_1"/>
    <property type="match status" value="1"/>
</dbReference>
<dbReference type="InterPro" id="IPR017853">
    <property type="entry name" value="GH"/>
</dbReference>
<dbReference type="SUPFAM" id="SSF54556">
    <property type="entry name" value="Chitinase insertion domain"/>
    <property type="match status" value="1"/>
</dbReference>
<dbReference type="CDD" id="cd00035">
    <property type="entry name" value="ChtBD1"/>
    <property type="match status" value="1"/>
</dbReference>
<dbReference type="Proteomes" id="UP000054845">
    <property type="component" value="Unassembled WGS sequence"/>
</dbReference>
<evidence type="ECO:0000256" key="1">
    <source>
        <dbReference type="ARBA" id="ARBA00000822"/>
    </source>
</evidence>
<evidence type="ECO:0000256" key="3">
    <source>
        <dbReference type="ARBA" id="ARBA00022801"/>
    </source>
</evidence>
<dbReference type="InterPro" id="IPR029070">
    <property type="entry name" value="Chitinase_insertion_sf"/>
</dbReference>
<dbReference type="PROSITE" id="PS00026">
    <property type="entry name" value="CHIT_BIND_I_1"/>
    <property type="match status" value="1"/>
</dbReference>
<dbReference type="GO" id="GO:0000272">
    <property type="term" value="P:polysaccharide catabolic process"/>
    <property type="evidence" value="ECO:0007669"/>
    <property type="project" value="UniProtKB-KW"/>
</dbReference>
<evidence type="ECO:0000313" key="14">
    <source>
        <dbReference type="EMBL" id="CEH16857.1"/>
    </source>
</evidence>
<feature type="disulfide bond" evidence="8">
    <location>
        <begin position="32"/>
        <end position="44"/>
    </location>
</feature>
<evidence type="ECO:0000256" key="10">
    <source>
        <dbReference type="RuleBase" id="RU004453"/>
    </source>
</evidence>
<evidence type="ECO:0000256" key="4">
    <source>
        <dbReference type="ARBA" id="ARBA00023024"/>
    </source>
</evidence>
<comment type="catalytic activity">
    <reaction evidence="1">
        <text>Random endo-hydrolysis of N-acetyl-beta-D-glucosaminide (1-&gt;4)-beta-linkages in chitin and chitodextrins.</text>
        <dbReference type="EC" id="3.2.1.14"/>
    </reaction>
</comment>